<dbReference type="Proteomes" id="UP000308760">
    <property type="component" value="Unassembled WGS sequence"/>
</dbReference>
<dbReference type="SUPFAM" id="SSF52540">
    <property type="entry name" value="P-loop containing nucleoside triphosphate hydrolases"/>
    <property type="match status" value="1"/>
</dbReference>
<name>A0A4S8QNE4_9ACTN</name>
<dbReference type="EMBL" id="STGY01000028">
    <property type="protein sequence ID" value="THV42244.1"/>
    <property type="molecule type" value="Genomic_DNA"/>
</dbReference>
<dbReference type="InterPro" id="IPR002182">
    <property type="entry name" value="NB-ARC"/>
</dbReference>
<dbReference type="OrthoDB" id="127785at2"/>
<evidence type="ECO:0000256" key="1">
    <source>
        <dbReference type="SAM" id="Phobius"/>
    </source>
</evidence>
<keyword evidence="1" id="KW-0812">Transmembrane</keyword>
<comment type="caution">
    <text evidence="3">The sequence shown here is derived from an EMBL/GenBank/DDBJ whole genome shotgun (WGS) entry which is preliminary data.</text>
</comment>
<keyword evidence="4" id="KW-1185">Reference proteome</keyword>
<proteinExistence type="predicted"/>
<organism evidence="3 4">
    <name type="scientific">Glycomyces buryatensis</name>
    <dbReference type="NCBI Taxonomy" id="2570927"/>
    <lineage>
        <taxon>Bacteria</taxon>
        <taxon>Bacillati</taxon>
        <taxon>Actinomycetota</taxon>
        <taxon>Actinomycetes</taxon>
        <taxon>Glycomycetales</taxon>
        <taxon>Glycomycetaceae</taxon>
        <taxon>Glycomyces</taxon>
    </lineage>
</organism>
<dbReference type="Pfam" id="PF00931">
    <property type="entry name" value="NB-ARC"/>
    <property type="match status" value="1"/>
</dbReference>
<sequence>MRKRRFVYALLAGLSAIMAVIVALLTNLATNAPRLVVLALLAAGAAVWATLEFIRYWGDSPNRPQVTSTLDQVRRIAMADTTDRPAPNEHRQPAPIAPTWRERAHVDHDPDGYFGRQQMTKDLSNALITSSKIITLQGGGGIGKTTTAYEAVDKVAHDGAFDSILWTKVRDEPSQGNNLTRRSWAQTQRDLADQLGVDLGPSTATWGSELRDAINDPRFGGGLLTVLDNLEIDTDMRRFTERLHNLGFAKNPHKLLVTSRAVVPTNLIHPFRLHGLENKAAIDLIRHLGAGDERLATTKDAAQLEPVLSTVEGNPLLIKLVVRRFITGNRSLAECVEELLNWDLGGRKTVKDHLFGLALKALESRAGPEAAHSIMDAFAFEGVRGGEYTAGELQAMSELDRDQVRHALDVGRDLGVVEGGSTNERYSIHSLLYDDFRRRVVQKYERR</sequence>
<evidence type="ECO:0000313" key="4">
    <source>
        <dbReference type="Proteomes" id="UP000308760"/>
    </source>
</evidence>
<keyword evidence="1" id="KW-0472">Membrane</keyword>
<reference evidence="4" key="1">
    <citation type="submission" date="2019-04" db="EMBL/GenBank/DDBJ databases">
        <title>Nocardioides xinjiangensis sp. nov.</title>
        <authorList>
            <person name="Liu S."/>
        </authorList>
    </citation>
    <scope>NUCLEOTIDE SEQUENCE [LARGE SCALE GENOMIC DNA]</scope>
    <source>
        <strain evidence="4">18</strain>
    </source>
</reference>
<dbReference type="GO" id="GO:0043531">
    <property type="term" value="F:ADP binding"/>
    <property type="evidence" value="ECO:0007669"/>
    <property type="project" value="InterPro"/>
</dbReference>
<feature type="transmembrane region" description="Helical" evidence="1">
    <location>
        <begin position="7"/>
        <end position="29"/>
    </location>
</feature>
<evidence type="ECO:0000313" key="3">
    <source>
        <dbReference type="EMBL" id="THV42244.1"/>
    </source>
</evidence>
<evidence type="ECO:0000259" key="2">
    <source>
        <dbReference type="Pfam" id="PF00931"/>
    </source>
</evidence>
<dbReference type="InterPro" id="IPR027417">
    <property type="entry name" value="P-loop_NTPase"/>
</dbReference>
<keyword evidence="1" id="KW-1133">Transmembrane helix</keyword>
<dbReference type="AlphaFoldDB" id="A0A4S8QNE4"/>
<feature type="domain" description="NB-ARC" evidence="2">
    <location>
        <begin position="117"/>
        <end position="175"/>
    </location>
</feature>
<protein>
    <recommendedName>
        <fullName evidence="2">NB-ARC domain-containing protein</fullName>
    </recommendedName>
</protein>
<dbReference type="Gene3D" id="3.40.50.300">
    <property type="entry name" value="P-loop containing nucleotide triphosphate hydrolases"/>
    <property type="match status" value="1"/>
</dbReference>
<dbReference type="RefSeq" id="WP_136533926.1">
    <property type="nucleotide sequence ID" value="NZ_STGY01000028.1"/>
</dbReference>
<reference evidence="3 4" key="2">
    <citation type="submission" date="2019-05" db="EMBL/GenBank/DDBJ databases">
        <title>Glycomyces buryatensis sp. nov.</title>
        <authorList>
            <person name="Nikitina E."/>
        </authorList>
    </citation>
    <scope>NUCLEOTIDE SEQUENCE [LARGE SCALE GENOMIC DNA]</scope>
    <source>
        <strain evidence="3 4">18</strain>
    </source>
</reference>
<gene>
    <name evidence="3" type="ORF">FAB82_07505</name>
</gene>
<accession>A0A4S8QNE4</accession>